<evidence type="ECO:0000313" key="2">
    <source>
        <dbReference type="EMBL" id="NGO62866.1"/>
    </source>
</evidence>
<sequence length="264" mass="29887">MTQTLDPVDDSDLHAYVDGLLDEKRRAEVERWLAAHPEEAARVADWQKQNADIRDLFRNYERHYETDRAMLARHRSHASRKISIRTIAMRTAAAIMLFTAGIAFGRLFPPTAENEPVEVAINTASLQDQARSAFLIYANDVRHPVEVGADQQEHLATWLGKRLDYPMRIPDLSAVGLKLVGGRLVPVSGKAGALLMYEDTSGERITVLVGRNEDNRETSFRYASDEGLETFYWIDGPVGYAVTGEISRERMQQIADECYRQFDT</sequence>
<keyword evidence="1" id="KW-0812">Transmembrane</keyword>
<dbReference type="RefSeq" id="WP_163899665.1">
    <property type="nucleotide sequence ID" value="NZ_CP048427.1"/>
</dbReference>
<dbReference type="InterPro" id="IPR041916">
    <property type="entry name" value="Anti_sigma_zinc_sf"/>
</dbReference>
<dbReference type="AlphaFoldDB" id="A0A6M1S863"/>
<protein>
    <submittedName>
        <fullName evidence="2">Anti-sigma factor</fullName>
    </submittedName>
</protein>
<keyword evidence="1" id="KW-0472">Membrane</keyword>
<evidence type="ECO:0000256" key="1">
    <source>
        <dbReference type="SAM" id="Phobius"/>
    </source>
</evidence>
<comment type="caution">
    <text evidence="2">The sequence shown here is derived from an EMBL/GenBank/DDBJ whole genome shotgun (WGS) entry which is preliminary data.</text>
</comment>
<gene>
    <name evidence="2" type="ORF">G6N76_04210</name>
</gene>
<keyword evidence="3" id="KW-1185">Reference proteome</keyword>
<feature type="transmembrane region" description="Helical" evidence="1">
    <location>
        <begin position="87"/>
        <end position="108"/>
    </location>
</feature>
<organism evidence="2 3">
    <name type="scientific">Rhizobium daejeonense</name>
    <dbReference type="NCBI Taxonomy" id="240521"/>
    <lineage>
        <taxon>Bacteria</taxon>
        <taxon>Pseudomonadati</taxon>
        <taxon>Pseudomonadota</taxon>
        <taxon>Alphaproteobacteria</taxon>
        <taxon>Hyphomicrobiales</taxon>
        <taxon>Rhizobiaceae</taxon>
        <taxon>Rhizobium/Agrobacterium group</taxon>
        <taxon>Rhizobium</taxon>
    </lineage>
</organism>
<dbReference type="Proteomes" id="UP000477849">
    <property type="component" value="Unassembled WGS sequence"/>
</dbReference>
<name>A0A6M1S863_9HYPH</name>
<evidence type="ECO:0000313" key="3">
    <source>
        <dbReference type="Proteomes" id="UP000477849"/>
    </source>
</evidence>
<keyword evidence="1" id="KW-1133">Transmembrane helix</keyword>
<proteinExistence type="predicted"/>
<dbReference type="Gene3D" id="1.10.10.1320">
    <property type="entry name" value="Anti-sigma factor, zinc-finger domain"/>
    <property type="match status" value="1"/>
</dbReference>
<accession>A0A6M1S863</accession>
<dbReference type="EMBL" id="JAAKZH010000001">
    <property type="protein sequence ID" value="NGO62866.1"/>
    <property type="molecule type" value="Genomic_DNA"/>
</dbReference>
<reference evidence="2 3" key="1">
    <citation type="submission" date="2020-02" db="EMBL/GenBank/DDBJ databases">
        <title>Genome sequence of the type strain CCBAU10050 of Rhizobium daejeonense.</title>
        <authorList>
            <person name="Gao J."/>
            <person name="Sun J."/>
        </authorList>
    </citation>
    <scope>NUCLEOTIDE SEQUENCE [LARGE SCALE GENOMIC DNA]</scope>
    <source>
        <strain evidence="2 3">CCBAU10050</strain>
    </source>
</reference>